<sequence>MAVNPDRKEGLPKLREILRRQRDDIDIGLLDKAVHSISHFTIPTQVYVINSNKKELYSYTEEEEFEQNKQCFEENFKSQECMKDEIKPFLNKKSIVKNRIHSQITGYSEWQSLEEDRKRKTILSVLYTMVEVMRVECEHETDEQSKNRQTFAEELGIHWLGSAFPNEENAHAALENSSGRSEVNN</sequence>
<proteinExistence type="predicted"/>
<dbReference type="EMBL" id="CP111025">
    <property type="protein sequence ID" value="WAR25915.1"/>
    <property type="molecule type" value="Genomic_DNA"/>
</dbReference>
<organism evidence="1 2">
    <name type="scientific">Mya arenaria</name>
    <name type="common">Soft-shell clam</name>
    <dbReference type="NCBI Taxonomy" id="6604"/>
    <lineage>
        <taxon>Eukaryota</taxon>
        <taxon>Metazoa</taxon>
        <taxon>Spiralia</taxon>
        <taxon>Lophotrochozoa</taxon>
        <taxon>Mollusca</taxon>
        <taxon>Bivalvia</taxon>
        <taxon>Autobranchia</taxon>
        <taxon>Heteroconchia</taxon>
        <taxon>Euheterodonta</taxon>
        <taxon>Imparidentia</taxon>
        <taxon>Neoheterodontei</taxon>
        <taxon>Myida</taxon>
        <taxon>Myoidea</taxon>
        <taxon>Myidae</taxon>
        <taxon>Mya</taxon>
    </lineage>
</organism>
<accession>A0ABY7FUL2</accession>
<gene>
    <name evidence="1" type="ORF">MAR_011619</name>
</gene>
<name>A0ABY7FUL2_MYAAR</name>
<evidence type="ECO:0000313" key="2">
    <source>
        <dbReference type="Proteomes" id="UP001164746"/>
    </source>
</evidence>
<keyword evidence="2" id="KW-1185">Reference proteome</keyword>
<dbReference type="Proteomes" id="UP001164746">
    <property type="component" value="Chromosome 14"/>
</dbReference>
<evidence type="ECO:0000313" key="1">
    <source>
        <dbReference type="EMBL" id="WAR25915.1"/>
    </source>
</evidence>
<reference evidence="1" key="1">
    <citation type="submission" date="2022-11" db="EMBL/GenBank/DDBJ databases">
        <title>Centuries of genome instability and evolution in soft-shell clam transmissible cancer (bioRxiv).</title>
        <authorList>
            <person name="Hart S.F.M."/>
            <person name="Yonemitsu M.A."/>
            <person name="Giersch R.M."/>
            <person name="Beal B.F."/>
            <person name="Arriagada G."/>
            <person name="Davis B.W."/>
            <person name="Ostrander E.A."/>
            <person name="Goff S.P."/>
            <person name="Metzger M.J."/>
        </authorList>
    </citation>
    <scope>NUCLEOTIDE SEQUENCE</scope>
    <source>
        <strain evidence="1">MELC-2E11</strain>
        <tissue evidence="1">Siphon/mantle</tissue>
    </source>
</reference>
<protein>
    <submittedName>
        <fullName evidence="1">Uncharacterized protein</fullName>
    </submittedName>
</protein>